<dbReference type="Proteomes" id="UP000321490">
    <property type="component" value="Unassembled WGS sequence"/>
</dbReference>
<evidence type="ECO:0000259" key="1">
    <source>
        <dbReference type="Pfam" id="PF01571"/>
    </source>
</evidence>
<keyword evidence="3" id="KW-1185">Reference proteome</keyword>
<dbReference type="PANTHER" id="PTHR43757">
    <property type="entry name" value="AMINOMETHYLTRANSFERASE"/>
    <property type="match status" value="1"/>
</dbReference>
<comment type="caution">
    <text evidence="2">The sequence shown here is derived from an EMBL/GenBank/DDBJ whole genome shotgun (WGS) entry which is preliminary data.</text>
</comment>
<keyword evidence="2" id="KW-0808">Transferase</keyword>
<gene>
    <name evidence="2" type="ORF">JD78_01242</name>
</gene>
<evidence type="ECO:0000313" key="2">
    <source>
        <dbReference type="EMBL" id="TWH72720.1"/>
    </source>
</evidence>
<dbReference type="InterPro" id="IPR027266">
    <property type="entry name" value="TrmE/GcvT-like"/>
</dbReference>
<dbReference type="Pfam" id="PF01571">
    <property type="entry name" value="GCV_T"/>
    <property type="match status" value="1"/>
</dbReference>
<accession>A0A562IPA9</accession>
<dbReference type="EMBL" id="VLKF01000001">
    <property type="protein sequence ID" value="TWH72720.1"/>
    <property type="molecule type" value="Genomic_DNA"/>
</dbReference>
<sequence length="462" mass="50616">MARNLEDAITEAGSAHTLLWESQSPPIVSTPVTPEFTNWRDEQLAWRRTSVLFDQSHHMADLNIKGPDALKLIRDTAVNSVEYFPVDAAKQYVAATEEGHLIGDNILFRNEEDEFQAVGIPPSINWLQYHAETGGYDVEIWRDNPSYARAGNPKVYRYEVQGPGAIDVIRDALGDEPPTVKFFHGARFTIAGKTVRALRHGMAAEPGFEFVGPWEDRDAVVDALVAAGEKHGMVKVGGRAYLTNSLESGWLPRPLPAFYSGASTAGFRQWLAADEIDATVSLGGSLYSEELEDYYFSPYDVGYGRITKFDHDFIGRSALEQQVASGRAEANRKVTLVWNGDDVEKAFGSLFHDGVGAKFFNLPIAHFATYHYDRVENSSGALIGRSTHTGYSANERSVLSVAVVDASVAEPGTEVTVVWGEPTPSSKPAVEDHVQVKIRATVQPAPLVAKARAEYRSNAGLG</sequence>
<dbReference type="GO" id="GO:0008168">
    <property type="term" value="F:methyltransferase activity"/>
    <property type="evidence" value="ECO:0007669"/>
    <property type="project" value="UniProtKB-KW"/>
</dbReference>
<evidence type="ECO:0000313" key="3">
    <source>
        <dbReference type="Proteomes" id="UP000321490"/>
    </source>
</evidence>
<dbReference type="Gene3D" id="3.30.1360.120">
    <property type="entry name" value="Probable tRNA modification gtpase trme, domain 1"/>
    <property type="match status" value="1"/>
</dbReference>
<dbReference type="SUPFAM" id="SSF103025">
    <property type="entry name" value="Folate-binding domain"/>
    <property type="match status" value="1"/>
</dbReference>
<dbReference type="InterPro" id="IPR028896">
    <property type="entry name" value="GcvT/YgfZ/DmdA"/>
</dbReference>
<dbReference type="InterPro" id="IPR006222">
    <property type="entry name" value="GCVT_N"/>
</dbReference>
<protein>
    <submittedName>
        <fullName evidence="2">Syringate O-demethylase</fullName>
    </submittedName>
</protein>
<dbReference type="GO" id="GO:0032259">
    <property type="term" value="P:methylation"/>
    <property type="evidence" value="ECO:0007669"/>
    <property type="project" value="UniProtKB-KW"/>
</dbReference>
<dbReference type="PANTHER" id="PTHR43757:SF2">
    <property type="entry name" value="AMINOMETHYLTRANSFERASE, MITOCHONDRIAL"/>
    <property type="match status" value="1"/>
</dbReference>
<organism evidence="2 3">
    <name type="scientific">Modestobacter roseus</name>
    <dbReference type="NCBI Taxonomy" id="1181884"/>
    <lineage>
        <taxon>Bacteria</taxon>
        <taxon>Bacillati</taxon>
        <taxon>Actinomycetota</taxon>
        <taxon>Actinomycetes</taxon>
        <taxon>Geodermatophilales</taxon>
        <taxon>Geodermatophilaceae</taxon>
        <taxon>Modestobacter</taxon>
    </lineage>
</organism>
<dbReference type="AlphaFoldDB" id="A0A562IPA9"/>
<name>A0A562IPA9_9ACTN</name>
<feature type="domain" description="GCVT N-terminal" evidence="1">
    <location>
        <begin position="36"/>
        <end position="250"/>
    </location>
</feature>
<dbReference type="RefSeq" id="WP_228395212.1">
    <property type="nucleotide sequence ID" value="NZ_JABGDC010000164.1"/>
</dbReference>
<proteinExistence type="predicted"/>
<keyword evidence="2" id="KW-0489">Methyltransferase</keyword>
<reference evidence="2 3" key="1">
    <citation type="submission" date="2019-07" db="EMBL/GenBank/DDBJ databases">
        <title>R&amp;d 2014.</title>
        <authorList>
            <person name="Klenk H.-P."/>
        </authorList>
    </citation>
    <scope>NUCLEOTIDE SEQUENCE [LARGE SCALE GENOMIC DNA]</scope>
    <source>
        <strain evidence="2 3">DSM 45764</strain>
    </source>
</reference>